<reference evidence="1 2" key="1">
    <citation type="journal article" date="2012" name="Genome Biol.">
        <title>Genome and low-iron response of an oceanic diatom adapted to chronic iron limitation.</title>
        <authorList>
            <person name="Lommer M."/>
            <person name="Specht M."/>
            <person name="Roy A.S."/>
            <person name="Kraemer L."/>
            <person name="Andreson R."/>
            <person name="Gutowska M.A."/>
            <person name="Wolf J."/>
            <person name="Bergner S.V."/>
            <person name="Schilhabel M.B."/>
            <person name="Klostermeier U.C."/>
            <person name="Beiko R.G."/>
            <person name="Rosenstiel P."/>
            <person name="Hippler M."/>
            <person name="Laroche J."/>
        </authorList>
    </citation>
    <scope>NUCLEOTIDE SEQUENCE [LARGE SCALE GENOMIC DNA]</scope>
    <source>
        <strain evidence="1 2">CCMP1005</strain>
    </source>
</reference>
<dbReference type="AlphaFoldDB" id="K0RY71"/>
<dbReference type="EMBL" id="AGNL01024503">
    <property type="protein sequence ID" value="EJK58683.1"/>
    <property type="molecule type" value="Genomic_DNA"/>
</dbReference>
<dbReference type="Proteomes" id="UP000266841">
    <property type="component" value="Unassembled WGS sequence"/>
</dbReference>
<evidence type="ECO:0000313" key="1">
    <source>
        <dbReference type="EMBL" id="EJK58683.1"/>
    </source>
</evidence>
<proteinExistence type="predicted"/>
<gene>
    <name evidence="1" type="ORF">THAOC_21171</name>
</gene>
<sequence length="117" mass="12913">WARKCVEEVTLGSDLGCNGAGRRRYKARESIRVAQRASSWKDDKRLSLPWDNRIMFTRAAEAADYDEQLLMRQVPEPGLSPLHLPSLSRASAAPTATLISLGLARSPSLAVARRPPT</sequence>
<protein>
    <submittedName>
        <fullName evidence="1">Uncharacterized protein</fullName>
    </submittedName>
</protein>
<accession>K0RY71</accession>
<feature type="non-terminal residue" evidence="1">
    <location>
        <position position="1"/>
    </location>
</feature>
<organism evidence="1 2">
    <name type="scientific">Thalassiosira oceanica</name>
    <name type="common">Marine diatom</name>
    <dbReference type="NCBI Taxonomy" id="159749"/>
    <lineage>
        <taxon>Eukaryota</taxon>
        <taxon>Sar</taxon>
        <taxon>Stramenopiles</taxon>
        <taxon>Ochrophyta</taxon>
        <taxon>Bacillariophyta</taxon>
        <taxon>Coscinodiscophyceae</taxon>
        <taxon>Thalassiosirophycidae</taxon>
        <taxon>Thalassiosirales</taxon>
        <taxon>Thalassiosiraceae</taxon>
        <taxon>Thalassiosira</taxon>
    </lineage>
</organism>
<name>K0RY71_THAOC</name>
<keyword evidence="2" id="KW-1185">Reference proteome</keyword>
<evidence type="ECO:0000313" key="2">
    <source>
        <dbReference type="Proteomes" id="UP000266841"/>
    </source>
</evidence>
<comment type="caution">
    <text evidence="1">The sequence shown here is derived from an EMBL/GenBank/DDBJ whole genome shotgun (WGS) entry which is preliminary data.</text>
</comment>